<dbReference type="SMART" id="SM00450">
    <property type="entry name" value="RHOD"/>
    <property type="match status" value="1"/>
</dbReference>
<name>A0ABU8M3A2_9PSEU</name>
<organism evidence="3 4">
    <name type="scientific">Actinomycetospora flava</name>
    <dbReference type="NCBI Taxonomy" id="3129232"/>
    <lineage>
        <taxon>Bacteria</taxon>
        <taxon>Bacillati</taxon>
        <taxon>Actinomycetota</taxon>
        <taxon>Actinomycetes</taxon>
        <taxon>Pseudonocardiales</taxon>
        <taxon>Pseudonocardiaceae</taxon>
        <taxon>Actinomycetospora</taxon>
    </lineage>
</organism>
<reference evidence="3 4" key="1">
    <citation type="submission" date="2024-03" db="EMBL/GenBank/DDBJ databases">
        <title>Actinomycetospora sp. OC33-EN07, a novel actinomycete isolated from wild orchid (Aerides multiflora).</title>
        <authorList>
            <person name="Suriyachadkun C."/>
        </authorList>
    </citation>
    <scope>NUCLEOTIDE SEQUENCE [LARGE SCALE GENOMIC DNA]</scope>
    <source>
        <strain evidence="3 4">OC33-EN07</strain>
    </source>
</reference>
<evidence type="ECO:0000313" key="4">
    <source>
        <dbReference type="Proteomes" id="UP001369736"/>
    </source>
</evidence>
<dbReference type="EMBL" id="JBBEGM010000003">
    <property type="protein sequence ID" value="MEJ2861566.1"/>
    <property type="molecule type" value="Genomic_DNA"/>
</dbReference>
<dbReference type="Proteomes" id="UP001369736">
    <property type="component" value="Unassembled WGS sequence"/>
</dbReference>
<dbReference type="PROSITE" id="PS50206">
    <property type="entry name" value="RHODANESE_3"/>
    <property type="match status" value="1"/>
</dbReference>
<dbReference type="SUPFAM" id="SSF52821">
    <property type="entry name" value="Rhodanese/Cell cycle control phosphatase"/>
    <property type="match status" value="2"/>
</dbReference>
<dbReference type="InterPro" id="IPR036873">
    <property type="entry name" value="Rhodanese-like_dom_sf"/>
</dbReference>
<dbReference type="SUPFAM" id="SSF56281">
    <property type="entry name" value="Metallo-hydrolase/oxidoreductase"/>
    <property type="match status" value="1"/>
</dbReference>
<dbReference type="RefSeq" id="WP_337702364.1">
    <property type="nucleotide sequence ID" value="NZ_JBBEGM010000003.1"/>
</dbReference>
<dbReference type="InterPro" id="IPR051682">
    <property type="entry name" value="Mito_Persulfide_Diox"/>
</dbReference>
<dbReference type="Pfam" id="PF00581">
    <property type="entry name" value="Rhodanese"/>
    <property type="match status" value="1"/>
</dbReference>
<keyword evidence="4" id="KW-1185">Reference proteome</keyword>
<dbReference type="PANTHER" id="PTHR43084:SF1">
    <property type="entry name" value="PERSULFIDE DIOXYGENASE ETHE1, MITOCHONDRIAL"/>
    <property type="match status" value="1"/>
</dbReference>
<dbReference type="SMART" id="SM00849">
    <property type="entry name" value="Lactamase_B"/>
    <property type="match status" value="1"/>
</dbReference>
<accession>A0ABU8M3A2</accession>
<dbReference type="CDD" id="cd00158">
    <property type="entry name" value="RHOD"/>
    <property type="match status" value="1"/>
</dbReference>
<dbReference type="Gene3D" id="3.40.250.10">
    <property type="entry name" value="Rhodanese-like domain"/>
    <property type="match status" value="2"/>
</dbReference>
<sequence length="451" mass="47540">MVAVEVIETPSLGDRSYVAHDGVAAVVVDPQRDLDRVEAVLAAHGLAVALVVETHVHNDYVTGGLELARRTGARYAVAADEDVAFDRVAVADGDELTAGSLTVRVRATPGHTDTHLAYVVDGADDEPPAVFTGGSLLFGTVGRTDLVDPDRTDELTRAQYRSTRSLAADLEERARIFPTHGFGSFCSSAPTSGATESTIAQEREGNLALTVDDEDDFVHRLASGLTAYPSYYAHVSPENLAGPGSLPTGAVAPANAEILRRRLAAGEWVIDLRARRAYAADHVAGAVGIGLEGSFATYLGWVVPWGAPLTLLAEKPDDIDEARRELARIGIDHLAGAAAGSPEELAPPERRASFPVATFAELADAGEDVQVLDVRRADEFAGEAIRGATNVPLHELPGRVDDLPPAPLWVHCQSGYRAGIAAGVLARAGRDVVLIDDDFGEASRLGLTATT</sequence>
<proteinExistence type="predicted"/>
<evidence type="ECO:0000313" key="3">
    <source>
        <dbReference type="EMBL" id="MEJ2861566.1"/>
    </source>
</evidence>
<dbReference type="CDD" id="cd07724">
    <property type="entry name" value="POD-like_MBL-fold"/>
    <property type="match status" value="1"/>
</dbReference>
<dbReference type="InterPro" id="IPR044528">
    <property type="entry name" value="POD-like_MBL-fold"/>
</dbReference>
<evidence type="ECO:0000259" key="2">
    <source>
        <dbReference type="PROSITE" id="PS50206"/>
    </source>
</evidence>
<dbReference type="InterPro" id="IPR001763">
    <property type="entry name" value="Rhodanese-like_dom"/>
</dbReference>
<comment type="caution">
    <text evidence="3">The sequence shown here is derived from an EMBL/GenBank/DDBJ whole genome shotgun (WGS) entry which is preliminary data.</text>
</comment>
<gene>
    <name evidence="3" type="ORF">WCD58_10385</name>
</gene>
<dbReference type="PANTHER" id="PTHR43084">
    <property type="entry name" value="PERSULFIDE DIOXYGENASE ETHE1"/>
    <property type="match status" value="1"/>
</dbReference>
<dbReference type="InterPro" id="IPR036866">
    <property type="entry name" value="RibonucZ/Hydroxyglut_hydro"/>
</dbReference>
<evidence type="ECO:0000256" key="1">
    <source>
        <dbReference type="ARBA" id="ARBA00022723"/>
    </source>
</evidence>
<keyword evidence="1" id="KW-0479">Metal-binding</keyword>
<protein>
    <submittedName>
        <fullName evidence="3">MBL fold metallo-hydrolase</fullName>
    </submittedName>
</protein>
<dbReference type="Gene3D" id="3.60.15.10">
    <property type="entry name" value="Ribonuclease Z/Hydroxyacylglutathione hydrolase-like"/>
    <property type="match status" value="1"/>
</dbReference>
<feature type="domain" description="Rhodanese" evidence="2">
    <location>
        <begin position="365"/>
        <end position="451"/>
    </location>
</feature>
<dbReference type="InterPro" id="IPR001279">
    <property type="entry name" value="Metallo-B-lactamas"/>
</dbReference>